<reference evidence="1" key="1">
    <citation type="submission" date="2018-01" db="EMBL/GenBank/DDBJ databases">
        <authorList>
            <person name="Krukenberg V."/>
        </authorList>
    </citation>
    <scope>NUCLEOTIDE SEQUENCE</scope>
    <source>
        <strain evidence="1">E20ANME2</strain>
    </source>
</reference>
<protein>
    <submittedName>
        <fullName evidence="1">Uncharacterized protein</fullName>
    </submittedName>
</protein>
<proteinExistence type="predicted"/>
<comment type="caution">
    <text evidence="1">The sequence shown here is derived from an EMBL/GenBank/DDBJ whole genome shotgun (WGS) entry which is preliminary data.</text>
</comment>
<name>A0AC61L5D0_9EURY</name>
<sequence length="59" mass="6616">MVILSDKKLAYETEMDDVIVGFSEDNEPIWLEILNVSGGFLPRLNHIVKRAIATEVSVV</sequence>
<accession>A0AC61L5D0</accession>
<evidence type="ECO:0000313" key="1">
    <source>
        <dbReference type="EMBL" id="PXF61387.1"/>
    </source>
</evidence>
<evidence type="ECO:0000313" key="2">
    <source>
        <dbReference type="Proteomes" id="UP000248329"/>
    </source>
</evidence>
<dbReference type="Proteomes" id="UP000248329">
    <property type="component" value="Unassembled WGS sequence"/>
</dbReference>
<gene>
    <name evidence="1" type="ORF">C4B59_03885</name>
</gene>
<dbReference type="EMBL" id="PQXF01000005">
    <property type="protein sequence ID" value="PXF61387.1"/>
    <property type="molecule type" value="Genomic_DNA"/>
</dbReference>
<organism evidence="1 2">
    <name type="scientific">Candidatus Methanogaster sp</name>
    <dbReference type="NCBI Taxonomy" id="3386292"/>
    <lineage>
        <taxon>Archaea</taxon>
        <taxon>Methanobacteriati</taxon>
        <taxon>Methanobacteriota</taxon>
        <taxon>Stenosarchaea group</taxon>
        <taxon>Methanomicrobia</taxon>
        <taxon>Methanosarcinales</taxon>
        <taxon>ANME-2 cluster</taxon>
        <taxon>Candidatus Methanogasteraceae</taxon>
        <taxon>Candidatus Methanogaster</taxon>
    </lineage>
</organism>